<dbReference type="Proteomes" id="UP000824120">
    <property type="component" value="Chromosome 5"/>
</dbReference>
<accession>A0A9J5Z3F8</accession>
<dbReference type="PANTHER" id="PTHR31973:SF189">
    <property type="entry name" value="TRANSPOSASE, MUDR, PLANT, MULE TRANSPOSASE DOMAIN PROTEIN-RELATED"/>
    <property type="match status" value="1"/>
</dbReference>
<dbReference type="OrthoDB" id="10341952at2759"/>
<sequence length="149" mass="17113">MVVIDEVATDCTSADGTDNDSDISTDNFDYNSEELELLVQERKRIIDCNLCDYKDLHSEKHSHGVSVKTLKGEHKCDDPCGNYKVSATTIAFYFKEKLQANLKYKIKKMRVDPKNAFNINAHFEKCKRAKRMILKNMEGSFCDDYISLL</sequence>
<protein>
    <submittedName>
        <fullName evidence="1">Uncharacterized protein</fullName>
    </submittedName>
</protein>
<evidence type="ECO:0000313" key="2">
    <source>
        <dbReference type="Proteomes" id="UP000824120"/>
    </source>
</evidence>
<comment type="caution">
    <text evidence="1">The sequence shown here is derived from an EMBL/GenBank/DDBJ whole genome shotgun (WGS) entry which is preliminary data.</text>
</comment>
<organism evidence="1 2">
    <name type="scientific">Solanum commersonii</name>
    <name type="common">Commerson's wild potato</name>
    <name type="synonym">Commerson's nightshade</name>
    <dbReference type="NCBI Taxonomy" id="4109"/>
    <lineage>
        <taxon>Eukaryota</taxon>
        <taxon>Viridiplantae</taxon>
        <taxon>Streptophyta</taxon>
        <taxon>Embryophyta</taxon>
        <taxon>Tracheophyta</taxon>
        <taxon>Spermatophyta</taxon>
        <taxon>Magnoliopsida</taxon>
        <taxon>eudicotyledons</taxon>
        <taxon>Gunneridae</taxon>
        <taxon>Pentapetalae</taxon>
        <taxon>asterids</taxon>
        <taxon>lamiids</taxon>
        <taxon>Solanales</taxon>
        <taxon>Solanaceae</taxon>
        <taxon>Solanoideae</taxon>
        <taxon>Solaneae</taxon>
        <taxon>Solanum</taxon>
    </lineage>
</organism>
<name>A0A9J5Z3F8_SOLCO</name>
<dbReference type="EMBL" id="JACXVP010000005">
    <property type="protein sequence ID" value="KAG5606415.1"/>
    <property type="molecule type" value="Genomic_DNA"/>
</dbReference>
<dbReference type="PANTHER" id="PTHR31973">
    <property type="entry name" value="POLYPROTEIN, PUTATIVE-RELATED"/>
    <property type="match status" value="1"/>
</dbReference>
<evidence type="ECO:0000313" key="1">
    <source>
        <dbReference type="EMBL" id="KAG5606415.1"/>
    </source>
</evidence>
<proteinExistence type="predicted"/>
<dbReference type="AlphaFoldDB" id="A0A9J5Z3F8"/>
<feature type="non-terminal residue" evidence="1">
    <location>
        <position position="1"/>
    </location>
</feature>
<gene>
    <name evidence="1" type="ORF">H5410_027907</name>
</gene>
<keyword evidence="2" id="KW-1185">Reference proteome</keyword>
<reference evidence="1 2" key="1">
    <citation type="submission" date="2020-09" db="EMBL/GenBank/DDBJ databases">
        <title>De no assembly of potato wild relative species, Solanum commersonii.</title>
        <authorList>
            <person name="Cho K."/>
        </authorList>
    </citation>
    <scope>NUCLEOTIDE SEQUENCE [LARGE SCALE GENOMIC DNA]</scope>
    <source>
        <strain evidence="1">LZ3.2</strain>
        <tissue evidence="1">Leaf</tissue>
    </source>
</reference>